<protein>
    <submittedName>
        <fullName evidence="2">Uncharacterized protein</fullName>
    </submittedName>
</protein>
<accession>F3FL66</accession>
<comment type="caution">
    <text evidence="2">The sequence shown here is derived from an EMBL/GenBank/DDBJ whole genome shotgun (WGS) entry which is preliminary data.</text>
</comment>
<dbReference type="Proteomes" id="UP000004471">
    <property type="component" value="Unassembled WGS sequence"/>
</dbReference>
<organism evidence="2 3">
    <name type="scientific">Pseudomonas syringae pv. japonica str. M301072</name>
    <dbReference type="NCBI Taxonomy" id="629262"/>
    <lineage>
        <taxon>Bacteria</taxon>
        <taxon>Pseudomonadati</taxon>
        <taxon>Pseudomonadota</taxon>
        <taxon>Gammaproteobacteria</taxon>
        <taxon>Pseudomonadales</taxon>
        <taxon>Pseudomonadaceae</taxon>
        <taxon>Pseudomonas</taxon>
        <taxon>Pseudomonas syringae</taxon>
    </lineage>
</organism>
<gene>
    <name evidence="2" type="ORF">PSYJA_19041</name>
</gene>
<feature type="non-terminal residue" evidence="2">
    <location>
        <position position="1"/>
    </location>
</feature>
<sequence>RHWSAIGWIFAVLGLGAIIAGMGAGRALQVQVSSEKV</sequence>
<name>F3FL66_PSESX</name>
<dbReference type="HOGENOM" id="CLU_3337346_0_0_6"/>
<reference evidence="2 3" key="1">
    <citation type="journal article" date="2011" name="PLoS Pathog.">
        <title>Dynamic evolution of pathogenicity revealed by sequencing and comparative genomics of 19 Pseudomonas syringae isolates.</title>
        <authorList>
            <person name="Baltrus D.A."/>
            <person name="Nishimura M.T."/>
            <person name="Romanchuk A."/>
            <person name="Chang J.H."/>
            <person name="Mukhtar M.S."/>
            <person name="Cherkis K."/>
            <person name="Roach J."/>
            <person name="Grant S.R."/>
            <person name="Jones C.D."/>
            <person name="Dangl J.L."/>
        </authorList>
    </citation>
    <scope>NUCLEOTIDE SEQUENCE [LARGE SCALE GENOMIC DNA]</scope>
    <source>
        <strain evidence="3">M301072PT</strain>
    </source>
</reference>
<keyword evidence="1" id="KW-1133">Transmembrane helix</keyword>
<keyword evidence="1" id="KW-0812">Transmembrane</keyword>
<proteinExistence type="predicted"/>
<evidence type="ECO:0000313" key="3">
    <source>
        <dbReference type="Proteomes" id="UP000004471"/>
    </source>
</evidence>
<evidence type="ECO:0000256" key="1">
    <source>
        <dbReference type="SAM" id="Phobius"/>
    </source>
</evidence>
<dbReference type="AlphaFoldDB" id="F3FL66"/>
<keyword evidence="1" id="KW-0472">Membrane</keyword>
<dbReference type="EMBL" id="AEAH01000881">
    <property type="protein sequence ID" value="EGH30952.1"/>
    <property type="molecule type" value="Genomic_DNA"/>
</dbReference>
<evidence type="ECO:0000313" key="2">
    <source>
        <dbReference type="EMBL" id="EGH30952.1"/>
    </source>
</evidence>
<feature type="transmembrane region" description="Helical" evidence="1">
    <location>
        <begin position="6"/>
        <end position="28"/>
    </location>
</feature>